<evidence type="ECO:0000313" key="2">
    <source>
        <dbReference type="EMBL" id="OGB89505.1"/>
    </source>
</evidence>
<name>A0A1F4Q0N3_UNCSA</name>
<feature type="chain" id="PRO_5009513443" description="DUF5723 domain-containing protein" evidence="1">
    <location>
        <begin position="21"/>
        <end position="363"/>
    </location>
</feature>
<dbReference type="AlphaFoldDB" id="A0A1F4Q0N3"/>
<sequence>MKRLISVVLFLLLCVSMSQAQLLIGGRASGMGGAGVAASNDIAAAYYNPAALMRSDVLLTEIKVGAGAGYTDLTQLSNSIANASTPAKFMLDNYANNLSFNGNLNGIVGINLRKIGVSVIPVLDTNVNKPANSFAGYVTAEGHYDGVLTLGTTFAVPYLPAALDVGVNLKSLSGVSGSITATTGIPVTTGTGNQDYGSGAGTGFDLGVLTSFDVPMVSKVAVGAALRNLSTSYTLKMTRRVATMDATAGTTTLGPETPLPDQTINLTSSTAIGAYTTIPGVGLGVAADLEMAGSQTNLHFGLEYPLIMGIVVLRAGLASGQNLALTTAGAEINLKIARVGLVTVMDAKNTGRTTTVADITIGL</sequence>
<evidence type="ECO:0000313" key="3">
    <source>
        <dbReference type="Proteomes" id="UP000178724"/>
    </source>
</evidence>
<accession>A0A1F4Q0N3</accession>
<proteinExistence type="predicted"/>
<evidence type="ECO:0008006" key="4">
    <source>
        <dbReference type="Google" id="ProtNLM"/>
    </source>
</evidence>
<dbReference type="Gene3D" id="2.40.160.60">
    <property type="entry name" value="Outer membrane protein transport protein (OMPP1/FadL/TodX)"/>
    <property type="match status" value="1"/>
</dbReference>
<dbReference type="Proteomes" id="UP000178724">
    <property type="component" value="Unassembled WGS sequence"/>
</dbReference>
<comment type="caution">
    <text evidence="2">The sequence shown here is derived from an EMBL/GenBank/DDBJ whole genome shotgun (WGS) entry which is preliminary data.</text>
</comment>
<feature type="signal peptide" evidence="1">
    <location>
        <begin position="1"/>
        <end position="20"/>
    </location>
</feature>
<reference evidence="2 3" key="1">
    <citation type="journal article" date="2016" name="Nat. Commun.">
        <title>Thousands of microbial genomes shed light on interconnected biogeochemical processes in an aquifer system.</title>
        <authorList>
            <person name="Anantharaman K."/>
            <person name="Brown C.T."/>
            <person name="Hug L.A."/>
            <person name="Sharon I."/>
            <person name="Castelle C.J."/>
            <person name="Probst A.J."/>
            <person name="Thomas B.C."/>
            <person name="Singh A."/>
            <person name="Wilkins M.J."/>
            <person name="Karaoz U."/>
            <person name="Brodie E.L."/>
            <person name="Williams K.H."/>
            <person name="Hubbard S.S."/>
            <person name="Banfield J.F."/>
        </authorList>
    </citation>
    <scope>NUCLEOTIDE SEQUENCE [LARGE SCALE GENOMIC DNA]</scope>
</reference>
<evidence type="ECO:0000256" key="1">
    <source>
        <dbReference type="SAM" id="SignalP"/>
    </source>
</evidence>
<gene>
    <name evidence="2" type="ORF">A2625_01135</name>
</gene>
<organism evidence="2 3">
    <name type="scientific">candidate division WOR-1 bacterium RIFCSPHIGHO2_01_FULL_53_15</name>
    <dbReference type="NCBI Taxonomy" id="1802564"/>
    <lineage>
        <taxon>Bacteria</taxon>
        <taxon>Bacillati</taxon>
        <taxon>Saganbacteria</taxon>
    </lineage>
</organism>
<keyword evidence="1" id="KW-0732">Signal</keyword>
<dbReference type="EMBL" id="METM01000024">
    <property type="protein sequence ID" value="OGB89505.1"/>
    <property type="molecule type" value="Genomic_DNA"/>
</dbReference>
<protein>
    <recommendedName>
        <fullName evidence="4">DUF5723 domain-containing protein</fullName>
    </recommendedName>
</protein>